<dbReference type="NCBIfam" id="TIGR01486">
    <property type="entry name" value="HAD-SF-IIB-MPGP"/>
    <property type="match status" value="1"/>
</dbReference>
<dbReference type="Proteomes" id="UP000198975">
    <property type="component" value="Unassembled WGS sequence"/>
</dbReference>
<evidence type="ECO:0000313" key="5">
    <source>
        <dbReference type="Proteomes" id="UP000198975"/>
    </source>
</evidence>
<dbReference type="CDD" id="cd07507">
    <property type="entry name" value="HAD_Pase"/>
    <property type="match status" value="1"/>
</dbReference>
<dbReference type="InterPro" id="IPR036412">
    <property type="entry name" value="HAD-like_sf"/>
</dbReference>
<dbReference type="Gene3D" id="3.40.50.1000">
    <property type="entry name" value="HAD superfamily/HAD-like"/>
    <property type="match status" value="1"/>
</dbReference>
<evidence type="ECO:0000256" key="1">
    <source>
        <dbReference type="ARBA" id="ARBA00022723"/>
    </source>
</evidence>
<name>A0A1C3YPW9_9ENTR</name>
<evidence type="ECO:0000313" key="4">
    <source>
        <dbReference type="EMBL" id="SCB72146.1"/>
    </source>
</evidence>
<keyword evidence="1" id="KW-0479">Metal-binding</keyword>
<gene>
    <name evidence="4" type="ORF">GA0061071_10128</name>
</gene>
<dbReference type="GO" id="GO:0050531">
    <property type="term" value="F:mannosyl-3-phosphoglycerate phosphatase activity"/>
    <property type="evidence" value="ECO:0007669"/>
    <property type="project" value="InterPro"/>
</dbReference>
<dbReference type="NCBIfam" id="NF002976">
    <property type="entry name" value="PRK03669.1"/>
    <property type="match status" value="1"/>
</dbReference>
<dbReference type="AlphaFoldDB" id="A0A1C3YPW9"/>
<dbReference type="InterPro" id="IPR006381">
    <property type="entry name" value="HAD-SF-IIB-MPGP"/>
</dbReference>
<dbReference type="EMBL" id="FMAY01000001">
    <property type="protein sequence ID" value="SCB72146.1"/>
    <property type="molecule type" value="Genomic_DNA"/>
</dbReference>
<sequence>MPGLDSPLLVFTDVDGTLCDSHTGDWHAAAGWLERLRLHHIPVILCSSKTAAEMIDLQKTLGLQGLPFIAENGAVIQLDERWQDHDSFPRIITGSPHEEIARVLNQLRQKQGWKFTTFDELDERVLAEITGLPPAQASLARLQEASETLIWRDSDEHMAAFDTALAGLGLCFVQGARFWHVLDERGGKDQAVNWLTRQYRHYTGKRPFTIGLGDGPNDAPLLDSVDHAIVVKGLNRQGVRLRNDTPDRVYHSQSEGAAGWREGLDHFFGFGAASSEQT</sequence>
<dbReference type="InterPro" id="IPR006379">
    <property type="entry name" value="HAD-SF_hydro_IIB"/>
</dbReference>
<evidence type="ECO:0000256" key="3">
    <source>
        <dbReference type="ARBA" id="ARBA00022842"/>
    </source>
</evidence>
<dbReference type="PANTHER" id="PTHR10000">
    <property type="entry name" value="PHOSPHOSERINE PHOSPHATASE"/>
    <property type="match status" value="1"/>
</dbReference>
<keyword evidence="2" id="KW-0378">Hydrolase</keyword>
<reference evidence="5" key="1">
    <citation type="submission" date="2016-08" db="EMBL/GenBank/DDBJ databases">
        <authorList>
            <person name="Varghese N."/>
            <person name="Submissions Spin"/>
        </authorList>
    </citation>
    <scope>NUCLEOTIDE SEQUENCE [LARGE SCALE GENOMIC DNA]</scope>
    <source>
        <strain evidence="5">REICA_082</strain>
    </source>
</reference>
<dbReference type="Gene3D" id="3.30.980.20">
    <property type="entry name" value="Putative mannosyl-3-phosphoglycerate phosphatase, domain 2"/>
    <property type="match status" value="1"/>
</dbReference>
<dbReference type="GO" id="GO:0051479">
    <property type="term" value="P:mannosylglycerate biosynthetic process"/>
    <property type="evidence" value="ECO:0007669"/>
    <property type="project" value="InterPro"/>
</dbReference>
<dbReference type="SFLD" id="SFLDG01142">
    <property type="entry name" value="C2.B.2:_Mannosyl-3-phosphoglyc"/>
    <property type="match status" value="1"/>
</dbReference>
<dbReference type="RefSeq" id="WP_088237977.1">
    <property type="nucleotide sequence ID" value="NZ_FMAY01000001.1"/>
</dbReference>
<dbReference type="InterPro" id="IPR023214">
    <property type="entry name" value="HAD_sf"/>
</dbReference>
<dbReference type="SFLD" id="SFLDS00003">
    <property type="entry name" value="Haloacid_Dehalogenase"/>
    <property type="match status" value="1"/>
</dbReference>
<accession>A0A1C3YPW9</accession>
<evidence type="ECO:0000256" key="2">
    <source>
        <dbReference type="ARBA" id="ARBA00022801"/>
    </source>
</evidence>
<dbReference type="NCBIfam" id="TIGR01484">
    <property type="entry name" value="HAD-SF-IIB"/>
    <property type="match status" value="1"/>
</dbReference>
<dbReference type="Pfam" id="PF08282">
    <property type="entry name" value="Hydrolase_3"/>
    <property type="match status" value="1"/>
</dbReference>
<dbReference type="GO" id="GO:0005829">
    <property type="term" value="C:cytosol"/>
    <property type="evidence" value="ECO:0007669"/>
    <property type="project" value="TreeGrafter"/>
</dbReference>
<dbReference type="OrthoDB" id="193379at2"/>
<protein>
    <submittedName>
        <fullName evidence="4">Mannosyl-3-phosphoglycerate phosphatase</fullName>
    </submittedName>
</protein>
<dbReference type="PANTHER" id="PTHR10000:SF8">
    <property type="entry name" value="HAD SUPERFAMILY HYDROLASE-LIKE, TYPE 3"/>
    <property type="match status" value="1"/>
</dbReference>
<dbReference type="SUPFAM" id="SSF56784">
    <property type="entry name" value="HAD-like"/>
    <property type="match status" value="1"/>
</dbReference>
<organism evidence="4 5">
    <name type="scientific">Kosakonia oryzendophytica</name>
    <dbReference type="NCBI Taxonomy" id="1005665"/>
    <lineage>
        <taxon>Bacteria</taxon>
        <taxon>Pseudomonadati</taxon>
        <taxon>Pseudomonadota</taxon>
        <taxon>Gammaproteobacteria</taxon>
        <taxon>Enterobacterales</taxon>
        <taxon>Enterobacteriaceae</taxon>
        <taxon>Kosakonia</taxon>
    </lineage>
</organism>
<dbReference type="SFLD" id="SFLDG01140">
    <property type="entry name" value="C2.B:_Phosphomannomutase_and_P"/>
    <property type="match status" value="1"/>
</dbReference>
<dbReference type="GO" id="GO:0000287">
    <property type="term" value="F:magnesium ion binding"/>
    <property type="evidence" value="ECO:0007669"/>
    <property type="project" value="TreeGrafter"/>
</dbReference>
<keyword evidence="3" id="KW-0460">Magnesium</keyword>
<proteinExistence type="predicted"/>
<keyword evidence="5" id="KW-1185">Reference proteome</keyword>